<dbReference type="PANTHER" id="PTHR35910">
    <property type="entry name" value="2EXR DOMAIN-CONTAINING PROTEIN"/>
    <property type="match status" value="1"/>
</dbReference>
<dbReference type="InterPro" id="IPR045518">
    <property type="entry name" value="2EXR"/>
</dbReference>
<feature type="domain" description="2EXR" evidence="1">
    <location>
        <begin position="13"/>
        <end position="121"/>
    </location>
</feature>
<evidence type="ECO:0000313" key="2">
    <source>
        <dbReference type="EMBL" id="KAK8017689.1"/>
    </source>
</evidence>
<evidence type="ECO:0000259" key="1">
    <source>
        <dbReference type="Pfam" id="PF20150"/>
    </source>
</evidence>
<organism evidence="2 3">
    <name type="scientific">Apiospora rasikravindrae</name>
    <dbReference type="NCBI Taxonomy" id="990691"/>
    <lineage>
        <taxon>Eukaryota</taxon>
        <taxon>Fungi</taxon>
        <taxon>Dikarya</taxon>
        <taxon>Ascomycota</taxon>
        <taxon>Pezizomycotina</taxon>
        <taxon>Sordariomycetes</taxon>
        <taxon>Xylariomycetidae</taxon>
        <taxon>Amphisphaeriales</taxon>
        <taxon>Apiosporaceae</taxon>
        <taxon>Apiospora</taxon>
    </lineage>
</organism>
<accession>A0ABR1RT00</accession>
<gene>
    <name evidence="2" type="ORF">PG993_014015</name>
</gene>
<protein>
    <recommendedName>
        <fullName evidence="1">2EXR domain-containing protein</fullName>
    </recommendedName>
</protein>
<name>A0ABR1RT00_9PEZI</name>
<sequence length="255" mass="28896">MESSGDSTIATSFHCFPRLPFELRRIVWGLAVFPRTITCAAGPRTPLPGDDSYYDEDPWKGCHWTMYGYGTMPPPPLLQACSGSRSVAISDGLYRAQLWPACVRIPQSPRYTWVNYEFDTIHLPTYLLPFLGLEDKAQIRRAIIDGGDQNHMKPLGFFTYFHIENDMIQMRSLRELRILTGRHVGAWKDAFRSLQSRLEERFGGNPGWAAPKITIVHKITGEQADESNIDERHADYVIHHCGPCGAPAEFLSPEN</sequence>
<proteinExistence type="predicted"/>
<dbReference type="Proteomes" id="UP001444661">
    <property type="component" value="Unassembled WGS sequence"/>
</dbReference>
<reference evidence="2 3" key="1">
    <citation type="submission" date="2023-01" db="EMBL/GenBank/DDBJ databases">
        <title>Analysis of 21 Apiospora genomes using comparative genomics revels a genus with tremendous synthesis potential of carbohydrate active enzymes and secondary metabolites.</title>
        <authorList>
            <person name="Sorensen T."/>
        </authorList>
    </citation>
    <scope>NUCLEOTIDE SEQUENCE [LARGE SCALE GENOMIC DNA]</scope>
    <source>
        <strain evidence="2 3">CBS 33761</strain>
    </source>
</reference>
<dbReference type="Pfam" id="PF20150">
    <property type="entry name" value="2EXR"/>
    <property type="match status" value="1"/>
</dbReference>
<evidence type="ECO:0000313" key="3">
    <source>
        <dbReference type="Proteomes" id="UP001444661"/>
    </source>
</evidence>
<keyword evidence="3" id="KW-1185">Reference proteome</keyword>
<dbReference type="PANTHER" id="PTHR35910:SF1">
    <property type="entry name" value="2EXR DOMAIN-CONTAINING PROTEIN"/>
    <property type="match status" value="1"/>
</dbReference>
<dbReference type="EMBL" id="JAQQWK010000013">
    <property type="protein sequence ID" value="KAK8017689.1"/>
    <property type="molecule type" value="Genomic_DNA"/>
</dbReference>
<comment type="caution">
    <text evidence="2">The sequence shown here is derived from an EMBL/GenBank/DDBJ whole genome shotgun (WGS) entry which is preliminary data.</text>
</comment>